<reference evidence="9" key="1">
    <citation type="journal article" date="2011" name="Stand. Genomic Sci.">
        <title>Genome sequence of the filamentous, gliding Thiothrix nivea neotype strain (JP2(T)).</title>
        <authorList>
            <person name="Lapidus A."/>
            <person name="Nolan M."/>
            <person name="Lucas S."/>
            <person name="Glavina Del Rio T."/>
            <person name="Tice H."/>
            <person name="Cheng J.F."/>
            <person name="Tapia R."/>
            <person name="Han C."/>
            <person name="Goodwin L."/>
            <person name="Pitluck S."/>
            <person name="Liolios K."/>
            <person name="Pagani I."/>
            <person name="Ivanova N."/>
            <person name="Huntemann M."/>
            <person name="Mavromatis K."/>
            <person name="Mikhailova N."/>
            <person name="Pati A."/>
            <person name="Chen A."/>
            <person name="Palaniappan K."/>
            <person name="Land M."/>
            <person name="Brambilla E.M."/>
            <person name="Rohde M."/>
            <person name="Abt B."/>
            <person name="Verbarg S."/>
            <person name="Goker M."/>
            <person name="Bristow J."/>
            <person name="Eisen J.A."/>
            <person name="Markowitz V."/>
            <person name="Hugenholtz P."/>
            <person name="Kyrpides N.C."/>
            <person name="Klenk H.P."/>
            <person name="Woyke T."/>
        </authorList>
    </citation>
    <scope>NUCLEOTIDE SEQUENCE [LARGE SCALE GENOMIC DNA]</scope>
    <source>
        <strain evidence="9">ATCC 35100 / DSM 5205 / JP2</strain>
    </source>
</reference>
<dbReference type="SUPFAM" id="SSF53474">
    <property type="entry name" value="alpha/beta-Hydrolases"/>
    <property type="match status" value="1"/>
</dbReference>
<evidence type="ECO:0000256" key="6">
    <source>
        <dbReference type="ARBA" id="ARBA00033356"/>
    </source>
</evidence>
<dbReference type="InterPro" id="IPR029058">
    <property type="entry name" value="AB_hydrolase_fold"/>
</dbReference>
<dbReference type="AlphaFoldDB" id="A0A656HG19"/>
<evidence type="ECO:0000313" key="9">
    <source>
        <dbReference type="Proteomes" id="UP000005317"/>
    </source>
</evidence>
<dbReference type="Gene3D" id="3.40.50.1820">
    <property type="entry name" value="alpha/beta hydrolase"/>
    <property type="match status" value="1"/>
</dbReference>
<proteinExistence type="predicted"/>
<dbReference type="InterPro" id="IPR051321">
    <property type="entry name" value="PHA/PHB_synthase"/>
</dbReference>
<evidence type="ECO:0000256" key="3">
    <source>
        <dbReference type="ARBA" id="ARBA00022679"/>
    </source>
</evidence>
<accession>A0A656HG19</accession>
<dbReference type="InterPro" id="IPR010125">
    <property type="entry name" value="PHA_synth_III_C"/>
</dbReference>
<dbReference type="Proteomes" id="UP000005317">
    <property type="component" value="Unassembled WGS sequence"/>
</dbReference>
<keyword evidence="5" id="KW-0012">Acyltransferase</keyword>
<comment type="pathway">
    <text evidence="1">Biopolymer metabolism; poly-(R)-3-hydroxybutanoate biosynthesis.</text>
</comment>
<evidence type="ECO:0000313" key="8">
    <source>
        <dbReference type="EMBL" id="EIJ34129.1"/>
    </source>
</evidence>
<evidence type="ECO:0000256" key="4">
    <source>
        <dbReference type="ARBA" id="ARBA00022752"/>
    </source>
</evidence>
<keyword evidence="9" id="KW-1185">Reference proteome</keyword>
<evidence type="ECO:0000256" key="1">
    <source>
        <dbReference type="ARBA" id="ARBA00004683"/>
    </source>
</evidence>
<feature type="domain" description="AB hydrolase-1" evidence="7">
    <location>
        <begin position="66"/>
        <end position="332"/>
    </location>
</feature>
<evidence type="ECO:0000256" key="2">
    <source>
        <dbReference type="ARBA" id="ARBA00019065"/>
    </source>
</evidence>
<dbReference type="GO" id="GO:0016746">
    <property type="term" value="F:acyltransferase activity"/>
    <property type="evidence" value="ECO:0007669"/>
    <property type="project" value="UniProtKB-KW"/>
</dbReference>
<dbReference type="OrthoDB" id="9767934at2"/>
<gene>
    <name evidence="8" type="ORF">Thini_1526</name>
</gene>
<evidence type="ECO:0000259" key="7">
    <source>
        <dbReference type="Pfam" id="PF00561"/>
    </source>
</evidence>
<keyword evidence="3" id="KW-0808">Transferase</keyword>
<organism evidence="8 9">
    <name type="scientific">Thiothrix nivea (strain ATCC 35100 / DSM 5205 / JP2)</name>
    <dbReference type="NCBI Taxonomy" id="870187"/>
    <lineage>
        <taxon>Bacteria</taxon>
        <taxon>Pseudomonadati</taxon>
        <taxon>Pseudomonadota</taxon>
        <taxon>Gammaproteobacteria</taxon>
        <taxon>Thiotrichales</taxon>
        <taxon>Thiotrichaceae</taxon>
        <taxon>Thiothrix</taxon>
    </lineage>
</organism>
<dbReference type="UniPathway" id="UPA00917"/>
<dbReference type="NCBIfam" id="TIGR01836">
    <property type="entry name" value="PHA_synth_III_C"/>
    <property type="match status" value="1"/>
</dbReference>
<dbReference type="Pfam" id="PF00561">
    <property type="entry name" value="Abhydrolase_1"/>
    <property type="match status" value="1"/>
</dbReference>
<evidence type="ECO:0000256" key="5">
    <source>
        <dbReference type="ARBA" id="ARBA00023315"/>
    </source>
</evidence>
<keyword evidence="4" id="KW-0583">PHB biosynthesis</keyword>
<dbReference type="EMBL" id="JH651384">
    <property type="protein sequence ID" value="EIJ34129.1"/>
    <property type="molecule type" value="Genomic_DNA"/>
</dbReference>
<dbReference type="InterPro" id="IPR000073">
    <property type="entry name" value="AB_hydrolase_1"/>
</dbReference>
<dbReference type="GO" id="GO:0042619">
    <property type="term" value="P:poly-hydroxybutyrate biosynthetic process"/>
    <property type="evidence" value="ECO:0007669"/>
    <property type="project" value="UniProtKB-KW"/>
</dbReference>
<sequence length="353" mass="39736">MPFQMRPDEVLNEVKAFNEKLAQGMTNLMEVGEISSGVTPSEVVYQEDKLKLLRYQGTAEPTNKVPVLIVYALVNRPYMTDIQENRSTIKGLLDSGQDVYLIDWGYPDASDRYLTLDDYLNGYLDNCVDEICARHGVDAINLLGICQGGAFSLCYTSMHPEKVKNLVTMVTPVDYHTPDNMLSHWVQNVDIDQLVDTIGNIPGEMLNWTFLNLKPYQLMGQKYLGMVDVMGDSQTLKNFMRMEKWIFDSPDQAGETFRQFIKDFFQQNKLLKGEVQIGDYTVDLKNITAPVLNVFAEYDHLVPPDASRALKGAIGSSDYTELSFKGGHIGIYVSGKAQKTIPPTIGEWLTARS</sequence>
<dbReference type="PANTHER" id="PTHR36837:SF2">
    <property type="entry name" value="POLY(3-HYDROXYALKANOATE) POLYMERASE SUBUNIT PHAC"/>
    <property type="match status" value="1"/>
</dbReference>
<dbReference type="PANTHER" id="PTHR36837">
    <property type="entry name" value="POLY(3-HYDROXYALKANOATE) POLYMERASE SUBUNIT PHAC"/>
    <property type="match status" value="1"/>
</dbReference>
<name>A0A656HG19_THINJ</name>
<dbReference type="RefSeq" id="WP_002708071.1">
    <property type="nucleotide sequence ID" value="NZ_JH651384.1"/>
</dbReference>
<protein>
    <recommendedName>
        <fullName evidence="2">Poly(3-hydroxyalkanoate) polymerase subunit PhaC</fullName>
    </recommendedName>
    <alternativeName>
        <fullName evidence="6">PHB synthase subunit PhaC</fullName>
    </alternativeName>
</protein>